<reference evidence="2 3" key="1">
    <citation type="submission" date="2020-11" db="EMBL/GenBank/DDBJ databases">
        <title>Pedobacter endophytica, an endophytic bacteria isolated form Carex pumila.</title>
        <authorList>
            <person name="Peng Y."/>
            <person name="Jiang L."/>
            <person name="Lee J."/>
        </authorList>
    </citation>
    <scope>NUCLEOTIDE SEQUENCE [LARGE SCALE GENOMIC DNA]</scope>
    <source>
        <strain evidence="2 3">JBR3-12</strain>
    </source>
</reference>
<dbReference type="AlphaFoldDB" id="A0A7U3Q3W3"/>
<dbReference type="KEGG" id="pex:IZT61_12375"/>
<evidence type="ECO:0000313" key="2">
    <source>
        <dbReference type="EMBL" id="QPH37904.1"/>
    </source>
</evidence>
<dbReference type="InterPro" id="IPR025202">
    <property type="entry name" value="PLD-like_dom"/>
</dbReference>
<sequence length="273" mass="31257">MIKFLDGDAISAKIIQTIREANQYLTFVSPYIKLNDKVKSELTYLVRTKPTVEIKIVFGKNDKNPNKSLSNDDFEFFKTLGNIRISYVKELHAKIFCSEARLMLTSLNLHEYSQTNNFEAAFVIEHSGTILGSLVSNKAETAWEEALDFVDKVIESSIPVYHKGKVYETSWLGFSAKLVEEYDEDNSETFFKRTLPANDSVNFGFCIRTGVNIPFNIKAPFSDIAYKSWKRYGNESYKEKYCHYSGEASDGETSLKSPVLKKNWKEAKAKFNF</sequence>
<evidence type="ECO:0000313" key="3">
    <source>
        <dbReference type="Proteomes" id="UP000594759"/>
    </source>
</evidence>
<dbReference type="Gene3D" id="3.30.870.10">
    <property type="entry name" value="Endonuclease Chain A"/>
    <property type="match status" value="1"/>
</dbReference>
<keyword evidence="3" id="KW-1185">Reference proteome</keyword>
<accession>A0A7U3Q3W3</accession>
<dbReference type="Pfam" id="PF13091">
    <property type="entry name" value="PLDc_2"/>
    <property type="match status" value="1"/>
</dbReference>
<dbReference type="Proteomes" id="UP000594759">
    <property type="component" value="Chromosome"/>
</dbReference>
<organism evidence="2 3">
    <name type="scientific">Pedobacter endophyticus</name>
    <dbReference type="NCBI Taxonomy" id="2789740"/>
    <lineage>
        <taxon>Bacteria</taxon>
        <taxon>Pseudomonadati</taxon>
        <taxon>Bacteroidota</taxon>
        <taxon>Sphingobacteriia</taxon>
        <taxon>Sphingobacteriales</taxon>
        <taxon>Sphingobacteriaceae</taxon>
        <taxon>Pedobacter</taxon>
    </lineage>
</organism>
<gene>
    <name evidence="2" type="ORF">IZT61_12375</name>
</gene>
<feature type="domain" description="Phospholipase D-like" evidence="1">
    <location>
        <begin position="14"/>
        <end position="127"/>
    </location>
</feature>
<protein>
    <recommendedName>
        <fullName evidence="1">Phospholipase D-like domain-containing protein</fullName>
    </recommendedName>
</protein>
<proteinExistence type="predicted"/>
<dbReference type="SUPFAM" id="SSF56024">
    <property type="entry name" value="Phospholipase D/nuclease"/>
    <property type="match status" value="1"/>
</dbReference>
<name>A0A7U3Q3W3_9SPHI</name>
<evidence type="ECO:0000259" key="1">
    <source>
        <dbReference type="Pfam" id="PF13091"/>
    </source>
</evidence>
<dbReference type="RefSeq" id="WP_196097216.1">
    <property type="nucleotide sequence ID" value="NZ_CP064939.1"/>
</dbReference>
<dbReference type="EMBL" id="CP064939">
    <property type="protein sequence ID" value="QPH37904.1"/>
    <property type="molecule type" value="Genomic_DNA"/>
</dbReference>